<dbReference type="Proteomes" id="UP000502508">
    <property type="component" value="Chromosome"/>
</dbReference>
<feature type="transmembrane region" description="Helical" evidence="1">
    <location>
        <begin position="109"/>
        <end position="127"/>
    </location>
</feature>
<dbReference type="InterPro" id="IPR036259">
    <property type="entry name" value="MFS_trans_sf"/>
</dbReference>
<feature type="transmembrane region" description="Helical" evidence="1">
    <location>
        <begin position="148"/>
        <end position="181"/>
    </location>
</feature>
<sequence length="239" mass="24141">MDITNRSYREVLRDRRVAGLLLGDLPADAGTGMIIVAMPVQTLSIHGGVPKAIAIGLVEAAPFVLSSLLALAIGLGRVSVPPRTLLIADCVLRALTFATLGVLAVTERLTLPVLIVGLLFGAIVRTTGSSSRRLLATSMAGESGQFAVNGLLGLNATFALFIVGPVLGGVIVATVAAPLGLAAGGPLIELTGVVGGLALSGVLTLLLLPIAVLAVLRRPASGTPAMLGARELEAARPKA</sequence>
<feature type="transmembrane region" description="Helical" evidence="1">
    <location>
        <begin position="20"/>
        <end position="40"/>
    </location>
</feature>
<feature type="transmembrane region" description="Helical" evidence="1">
    <location>
        <begin position="193"/>
        <end position="216"/>
    </location>
</feature>
<dbReference type="AlphaFoldDB" id="A0A6F8Y023"/>
<dbReference type="RefSeq" id="WP_197938769.1">
    <property type="nucleotide sequence ID" value="NZ_AP022870.1"/>
</dbReference>
<name>A0A6F8Y023_9ACTN</name>
<protein>
    <recommendedName>
        <fullName evidence="4">Major facilitator superfamily (MFS) profile domain-containing protein</fullName>
    </recommendedName>
</protein>
<dbReference type="EMBL" id="AP022870">
    <property type="protein sequence ID" value="BCB79425.1"/>
    <property type="molecule type" value="Genomic_DNA"/>
</dbReference>
<evidence type="ECO:0000313" key="2">
    <source>
        <dbReference type="EMBL" id="BCB79425.1"/>
    </source>
</evidence>
<proteinExistence type="predicted"/>
<gene>
    <name evidence="2" type="ORF">Pflav_058350</name>
</gene>
<keyword evidence="1" id="KW-0812">Transmembrane</keyword>
<dbReference type="SUPFAM" id="SSF103473">
    <property type="entry name" value="MFS general substrate transporter"/>
    <property type="match status" value="1"/>
</dbReference>
<accession>A0A6F8Y023</accession>
<keyword evidence="1" id="KW-0472">Membrane</keyword>
<feature type="transmembrane region" description="Helical" evidence="1">
    <location>
        <begin position="52"/>
        <end position="73"/>
    </location>
</feature>
<organism evidence="2 3">
    <name type="scientific">Phytohabitans flavus</name>
    <dbReference type="NCBI Taxonomy" id="1076124"/>
    <lineage>
        <taxon>Bacteria</taxon>
        <taxon>Bacillati</taxon>
        <taxon>Actinomycetota</taxon>
        <taxon>Actinomycetes</taxon>
        <taxon>Micromonosporales</taxon>
        <taxon>Micromonosporaceae</taxon>
    </lineage>
</organism>
<reference evidence="2 3" key="1">
    <citation type="submission" date="2020-03" db="EMBL/GenBank/DDBJ databases">
        <title>Whole genome shotgun sequence of Phytohabitans flavus NBRC 107702.</title>
        <authorList>
            <person name="Komaki H."/>
            <person name="Tamura T."/>
        </authorList>
    </citation>
    <scope>NUCLEOTIDE SEQUENCE [LARGE SCALE GENOMIC DNA]</scope>
    <source>
        <strain evidence="2 3">NBRC 107702</strain>
    </source>
</reference>
<keyword evidence="1" id="KW-1133">Transmembrane helix</keyword>
<dbReference type="KEGG" id="pfla:Pflav_058350"/>
<evidence type="ECO:0000256" key="1">
    <source>
        <dbReference type="SAM" id="Phobius"/>
    </source>
</evidence>
<evidence type="ECO:0000313" key="3">
    <source>
        <dbReference type="Proteomes" id="UP000502508"/>
    </source>
</evidence>
<reference evidence="2 3" key="2">
    <citation type="submission" date="2020-03" db="EMBL/GenBank/DDBJ databases">
        <authorList>
            <person name="Ichikawa N."/>
            <person name="Kimura A."/>
            <person name="Kitahashi Y."/>
            <person name="Uohara A."/>
        </authorList>
    </citation>
    <scope>NUCLEOTIDE SEQUENCE [LARGE SCALE GENOMIC DNA]</scope>
    <source>
        <strain evidence="2 3">NBRC 107702</strain>
    </source>
</reference>
<feature type="transmembrane region" description="Helical" evidence="1">
    <location>
        <begin position="85"/>
        <end position="103"/>
    </location>
</feature>
<evidence type="ECO:0008006" key="4">
    <source>
        <dbReference type="Google" id="ProtNLM"/>
    </source>
</evidence>
<keyword evidence="3" id="KW-1185">Reference proteome</keyword>